<evidence type="ECO:0000313" key="2">
    <source>
        <dbReference type="EMBL" id="KRL08069.1"/>
    </source>
</evidence>
<feature type="transmembrane region" description="Helical" evidence="1">
    <location>
        <begin position="116"/>
        <end position="137"/>
    </location>
</feature>
<dbReference type="PATRIC" id="fig|1423792.3.peg.1717"/>
<dbReference type="AlphaFoldDB" id="A0A0R1MSG4"/>
<keyword evidence="1" id="KW-1133">Transmembrane helix</keyword>
<feature type="transmembrane region" description="Helical" evidence="1">
    <location>
        <begin position="143"/>
        <end position="163"/>
    </location>
</feature>
<dbReference type="InterPro" id="IPR010380">
    <property type="entry name" value="DUF975"/>
</dbReference>
<protein>
    <recommendedName>
        <fullName evidence="4">Integral membrane protein</fullName>
    </recommendedName>
</protein>
<dbReference type="Proteomes" id="UP000051330">
    <property type="component" value="Unassembled WGS sequence"/>
</dbReference>
<keyword evidence="3" id="KW-1185">Reference proteome</keyword>
<feature type="transmembrane region" description="Helical" evidence="1">
    <location>
        <begin position="21"/>
        <end position="43"/>
    </location>
</feature>
<reference evidence="2 3" key="1">
    <citation type="journal article" date="2015" name="Genome Announc.">
        <title>Expanding the biotechnology potential of lactobacilli through comparative genomics of 213 strains and associated genera.</title>
        <authorList>
            <person name="Sun Z."/>
            <person name="Harris H.M."/>
            <person name="McCann A."/>
            <person name="Guo C."/>
            <person name="Argimon S."/>
            <person name="Zhang W."/>
            <person name="Yang X."/>
            <person name="Jeffery I.B."/>
            <person name="Cooney J.C."/>
            <person name="Kagawa T.F."/>
            <person name="Liu W."/>
            <person name="Song Y."/>
            <person name="Salvetti E."/>
            <person name="Wrobel A."/>
            <person name="Rasinkangas P."/>
            <person name="Parkhill J."/>
            <person name="Rea M.C."/>
            <person name="O'Sullivan O."/>
            <person name="Ritari J."/>
            <person name="Douillard F.P."/>
            <person name="Paul Ross R."/>
            <person name="Yang R."/>
            <person name="Briner A.E."/>
            <person name="Felis G.E."/>
            <person name="de Vos W.M."/>
            <person name="Barrangou R."/>
            <person name="Klaenhammer T.R."/>
            <person name="Caufield P.W."/>
            <person name="Cui Y."/>
            <person name="Zhang H."/>
            <person name="O'Toole P.W."/>
        </authorList>
    </citation>
    <scope>NUCLEOTIDE SEQUENCE [LARGE SCALE GENOMIC DNA]</scope>
    <source>
        <strain evidence="2 3">DSM 12744</strain>
    </source>
</reference>
<dbReference type="STRING" id="1423792.FD09_GL001693"/>
<name>A0A0R1MSG4_9LACO</name>
<organism evidence="2 3">
    <name type="scientific">Schleiferilactobacillus perolens DSM 12744</name>
    <dbReference type="NCBI Taxonomy" id="1423792"/>
    <lineage>
        <taxon>Bacteria</taxon>
        <taxon>Bacillati</taxon>
        <taxon>Bacillota</taxon>
        <taxon>Bacilli</taxon>
        <taxon>Lactobacillales</taxon>
        <taxon>Lactobacillaceae</taxon>
        <taxon>Schleiferilactobacillus</taxon>
    </lineage>
</organism>
<accession>A0A0R1MSG4</accession>
<gene>
    <name evidence="2" type="ORF">FD09_GL001693</name>
</gene>
<evidence type="ECO:0008006" key="4">
    <source>
        <dbReference type="Google" id="ProtNLM"/>
    </source>
</evidence>
<dbReference type="EMBL" id="AZEC01000027">
    <property type="protein sequence ID" value="KRL08069.1"/>
    <property type="molecule type" value="Genomic_DNA"/>
</dbReference>
<proteinExistence type="predicted"/>
<evidence type="ECO:0000313" key="3">
    <source>
        <dbReference type="Proteomes" id="UP000051330"/>
    </source>
</evidence>
<feature type="transmembrane region" description="Helical" evidence="1">
    <location>
        <begin position="197"/>
        <end position="223"/>
    </location>
</feature>
<dbReference type="PANTHER" id="PTHR40076">
    <property type="entry name" value="MEMBRANE PROTEIN-RELATED"/>
    <property type="match status" value="1"/>
</dbReference>
<evidence type="ECO:0000256" key="1">
    <source>
        <dbReference type="SAM" id="Phobius"/>
    </source>
</evidence>
<keyword evidence="1" id="KW-0472">Membrane</keyword>
<comment type="caution">
    <text evidence="2">The sequence shown here is derived from an EMBL/GenBank/DDBJ whole genome shotgun (WGS) entry which is preliminary data.</text>
</comment>
<dbReference type="Pfam" id="PF06161">
    <property type="entry name" value="DUF975"/>
    <property type="match status" value="1"/>
</dbReference>
<sequence>MERIRLKTAAKKRLQGHLGEASLIGVLPLVIAAVVIWVVSVILTQINQVATANSLAWQIFWPFTGNDQLTVADYAISVLRNAISTSTALGFLTWWRGKPISGSPLKRGLIAFTPRYVGGLTIIFIINTLLNDVLLIPMQSKNFLLLLVLLVLAIFLAVVQLGLSQSFYIYMDLRDNGTGGIWRALVLSWQLMSGFKWFLFVLQLSFIGWTILELFVIPIFYAIPYQQLTYALFYERLREIKPELVPDRNVH</sequence>
<dbReference type="PANTHER" id="PTHR40076:SF1">
    <property type="entry name" value="MEMBRANE PROTEIN"/>
    <property type="match status" value="1"/>
</dbReference>
<keyword evidence="1" id="KW-0812">Transmembrane</keyword>